<dbReference type="FunFam" id="1.10.10.10:FF:000322">
    <property type="entry name" value="Probable disease resistance protein At1g63360"/>
    <property type="match status" value="1"/>
</dbReference>
<dbReference type="Gene3D" id="1.10.10.10">
    <property type="entry name" value="Winged helix-like DNA-binding domain superfamily/Winged helix DNA-binding domain"/>
    <property type="match status" value="1"/>
</dbReference>
<keyword evidence="5" id="KW-0611">Plant defense</keyword>
<reference evidence="12" key="1">
    <citation type="submission" date="2024-06" db="EMBL/GenBank/DDBJ databases">
        <authorList>
            <person name="Ryan C."/>
        </authorList>
    </citation>
    <scope>NUCLEOTIDE SEQUENCE [LARGE SCALE GENOMIC DNA]</scope>
</reference>
<dbReference type="Gene3D" id="3.80.10.10">
    <property type="entry name" value="Ribonuclease Inhibitor"/>
    <property type="match status" value="2"/>
</dbReference>
<evidence type="ECO:0000256" key="3">
    <source>
        <dbReference type="ARBA" id="ARBA00022737"/>
    </source>
</evidence>
<evidence type="ECO:0000313" key="12">
    <source>
        <dbReference type="Proteomes" id="UP001497457"/>
    </source>
</evidence>
<dbReference type="PRINTS" id="PR00364">
    <property type="entry name" value="DISEASERSIST"/>
</dbReference>
<dbReference type="InterPro" id="IPR036388">
    <property type="entry name" value="WH-like_DNA-bd_sf"/>
</dbReference>
<evidence type="ECO:0000313" key="11">
    <source>
        <dbReference type="EMBL" id="CAL4992239.1"/>
    </source>
</evidence>
<reference evidence="11 12" key="2">
    <citation type="submission" date="2024-10" db="EMBL/GenBank/DDBJ databases">
        <authorList>
            <person name="Ryan C."/>
        </authorList>
    </citation>
    <scope>NUCLEOTIDE SEQUENCE [LARGE SCALE GENOMIC DNA]</scope>
</reference>
<keyword evidence="3" id="KW-0677">Repeat</keyword>
<evidence type="ECO:0000256" key="2">
    <source>
        <dbReference type="ARBA" id="ARBA00022614"/>
    </source>
</evidence>
<dbReference type="InterPro" id="IPR044974">
    <property type="entry name" value="Disease_R_plants"/>
</dbReference>
<dbReference type="PANTHER" id="PTHR23155">
    <property type="entry name" value="DISEASE RESISTANCE PROTEIN RP"/>
    <property type="match status" value="1"/>
</dbReference>
<dbReference type="InterPro" id="IPR042197">
    <property type="entry name" value="Apaf_helical"/>
</dbReference>
<dbReference type="InterPro" id="IPR032675">
    <property type="entry name" value="LRR_dom_sf"/>
</dbReference>
<dbReference type="Pfam" id="PF23559">
    <property type="entry name" value="WHD_DRP"/>
    <property type="match status" value="1"/>
</dbReference>
<dbReference type="InterPro" id="IPR041118">
    <property type="entry name" value="Rx_N"/>
</dbReference>
<dbReference type="Gene3D" id="3.40.50.300">
    <property type="entry name" value="P-loop containing nucleotide triphosphate hydrolases"/>
    <property type="match status" value="2"/>
</dbReference>
<dbReference type="EMBL" id="OZ075134">
    <property type="protein sequence ID" value="CAL4992239.1"/>
    <property type="molecule type" value="Genomic_DNA"/>
</dbReference>
<dbReference type="GO" id="GO:0009626">
    <property type="term" value="P:plant-type hypersensitive response"/>
    <property type="evidence" value="ECO:0007669"/>
    <property type="project" value="UniProtKB-ARBA"/>
</dbReference>
<keyword evidence="2" id="KW-0433">Leucine-rich repeat</keyword>
<gene>
    <name evidence="11" type="ORF">URODEC1_LOCUS61022</name>
</gene>
<evidence type="ECO:0000259" key="8">
    <source>
        <dbReference type="Pfam" id="PF18052"/>
    </source>
</evidence>
<evidence type="ECO:0000256" key="4">
    <source>
        <dbReference type="ARBA" id="ARBA00022741"/>
    </source>
</evidence>
<dbReference type="AlphaFoldDB" id="A0ABC9B1N7"/>
<dbReference type="Pfam" id="PF23598">
    <property type="entry name" value="LRR_14"/>
    <property type="match status" value="1"/>
</dbReference>
<sequence length="1240" mass="139825">MEATALSVGKSVLKGALGYAKSAFAEEVVLQLGIQRDHAFVADELEMMQSFMMEAHEERDNNKVVKTWVKQVRDTAYDVEDSLQDFAVRLQSPSWWRFPRTLLERRRVAKQMKELRAKVEDVSHRNVRYRLIKGSGSKAIAATEQSSIIAASIFGVDDARRAAEEENHQRVDLVQLINKEADDLKVMAVWGTSGDIGQTTIIREAYENTDVQIKFPCRAWFHATEGVEILLKREKTEQDLAHEFNGYVNEKRCLIVLNDLSTIEEWDQIKKCFQNNKKGSRIVVSTSQVEVASLCAGQESQPSELKQLSPDQTLYAFCDKGSQNGKDSVKPASRSDMATSSTKNYAVSLGKIMEDGFKDADGKKVVKKSKDSVKPLSSLDTATTNTNNQAVALGEITEVESKDADKKKVVAKSLTRIRTGVGASEESQLIRREREILEVIDLILNKGNQKGQVISVWGMGGLGKTTLVSGVYYSPKLSDKFEKRVFVSIMRPFNPAEHLRRLIGGLHEGSATKEDLLGNSISNKRKSFASMGVEELTKEVAKLLETKSCLIVLDDLSSTAEWDLIIPKFPQIKTSRIIVTTRYEIIAKHCIGSGKHGTIHNLKVLEPEDALHLFNKKVFGEARDLVDQKNPELVKEAKQILKKCGGLPLAIVFIGGFLANRPKTGAEWRKLNDNISAELEMNPELGMIRTVLAKSYDGLPYELKSCFLYLSIFPEDHIISRRRLGRRWTAEGYSSERRGKSAIEIAENYFTELKNRSMTLPFQRSVQCRKSIDSCKVHDLIRDITISKSIEENLVFRQEESCGLSSHGVIRHLAISSNWKGDQSEFESIVDLTRIRSLTLFGNFRSFYISDKMRLLRVLDLEGIDDLEYHQLDNIWKLLHLKYLSLRGCYRIGLLPDSLGNLRQLQSLDVRNTCVKALPKTIIKLQKLQYIHAGQKSDYLEEKDSLTFRCYMGACLCATCCLPLLWAIGGPLHMSLTSTMGKRAVLHDIKMLTGLRKLGVAGINKKNGPAFRSAISNLKRLESLSVISSAWKQGLRGCLDDISSPPENLRSLKLYGNLETLPEWIKELPHLVKLKLVSTRLLKHDAAMEFLGKLPKLEILVLSESWSLFQREELDFKSPQAGIAFGSLRVLRFGVISKVRSVKFEQGAMPKLERLLVTGEVNNELVSFSGLESLPSINEIQLYVYFPWDEKRIRAAPDSKTQDRIWEEEGQEQMRKKGELKKKIQEQLAGNTNEPIVTLY</sequence>
<dbReference type="InterPro" id="IPR038005">
    <property type="entry name" value="RX-like_CC"/>
</dbReference>
<dbReference type="SUPFAM" id="SSF52540">
    <property type="entry name" value="P-loop containing nucleoside triphosphate hydrolases"/>
    <property type="match status" value="2"/>
</dbReference>
<evidence type="ECO:0000259" key="10">
    <source>
        <dbReference type="Pfam" id="PF23598"/>
    </source>
</evidence>
<proteinExistence type="inferred from homology"/>
<dbReference type="InterPro" id="IPR002182">
    <property type="entry name" value="NB-ARC"/>
</dbReference>
<evidence type="ECO:0000259" key="9">
    <source>
        <dbReference type="Pfam" id="PF23559"/>
    </source>
</evidence>
<feature type="domain" description="Disease resistance protein winged helix" evidence="9">
    <location>
        <begin position="712"/>
        <end position="784"/>
    </location>
</feature>
<dbReference type="Pfam" id="PF18052">
    <property type="entry name" value="Rx_N"/>
    <property type="match status" value="1"/>
</dbReference>
<feature type="domain" description="Disease resistance R13L4/SHOC-2-like LRR" evidence="10">
    <location>
        <begin position="835"/>
        <end position="1185"/>
    </location>
</feature>
<feature type="domain" description="NB-ARC" evidence="7">
    <location>
        <begin position="436"/>
        <end position="620"/>
    </location>
</feature>
<dbReference type="InterPro" id="IPR058922">
    <property type="entry name" value="WHD_DRP"/>
</dbReference>
<feature type="domain" description="Disease resistance N-terminal" evidence="8">
    <location>
        <begin position="14"/>
        <end position="94"/>
    </location>
</feature>
<dbReference type="CDD" id="cd14798">
    <property type="entry name" value="RX-CC_like"/>
    <property type="match status" value="1"/>
</dbReference>
<comment type="similarity">
    <text evidence="1">Belongs to the disease resistance NB-LRR family.</text>
</comment>
<name>A0ABC9B1N7_9POAL</name>
<dbReference type="Pfam" id="PF00931">
    <property type="entry name" value="NB-ARC"/>
    <property type="match status" value="2"/>
</dbReference>
<accession>A0ABC9B1N7</accession>
<dbReference type="Gene3D" id="1.10.8.430">
    <property type="entry name" value="Helical domain of apoptotic protease-activating factors"/>
    <property type="match status" value="1"/>
</dbReference>
<organism evidence="11 12">
    <name type="scientific">Urochloa decumbens</name>
    <dbReference type="NCBI Taxonomy" id="240449"/>
    <lineage>
        <taxon>Eukaryota</taxon>
        <taxon>Viridiplantae</taxon>
        <taxon>Streptophyta</taxon>
        <taxon>Embryophyta</taxon>
        <taxon>Tracheophyta</taxon>
        <taxon>Spermatophyta</taxon>
        <taxon>Magnoliopsida</taxon>
        <taxon>Liliopsida</taxon>
        <taxon>Poales</taxon>
        <taxon>Poaceae</taxon>
        <taxon>PACMAD clade</taxon>
        <taxon>Panicoideae</taxon>
        <taxon>Panicodae</taxon>
        <taxon>Paniceae</taxon>
        <taxon>Melinidinae</taxon>
        <taxon>Urochloa</taxon>
    </lineage>
</organism>
<dbReference type="GO" id="GO:0000166">
    <property type="term" value="F:nucleotide binding"/>
    <property type="evidence" value="ECO:0007669"/>
    <property type="project" value="UniProtKB-KW"/>
</dbReference>
<evidence type="ECO:0000256" key="1">
    <source>
        <dbReference type="ARBA" id="ARBA00008894"/>
    </source>
</evidence>
<protein>
    <submittedName>
        <fullName evidence="11">Uncharacterized protein</fullName>
    </submittedName>
</protein>
<dbReference type="GO" id="GO:0002758">
    <property type="term" value="P:innate immune response-activating signaling pathway"/>
    <property type="evidence" value="ECO:0007669"/>
    <property type="project" value="UniProtKB-ARBA"/>
</dbReference>
<feature type="domain" description="NB-ARC" evidence="7">
    <location>
        <begin position="179"/>
        <end position="324"/>
    </location>
</feature>
<evidence type="ECO:0000259" key="7">
    <source>
        <dbReference type="Pfam" id="PF00931"/>
    </source>
</evidence>
<dbReference type="InterPro" id="IPR027417">
    <property type="entry name" value="P-loop_NTPase"/>
</dbReference>
<dbReference type="PANTHER" id="PTHR23155:SF1114">
    <property type="entry name" value="OS02G0475500 PROTEIN"/>
    <property type="match status" value="1"/>
</dbReference>
<dbReference type="Proteomes" id="UP001497457">
    <property type="component" value="Chromosome 24b"/>
</dbReference>
<keyword evidence="6" id="KW-0175">Coiled coil</keyword>
<dbReference type="Gene3D" id="1.20.5.4130">
    <property type="match status" value="1"/>
</dbReference>
<dbReference type="SUPFAM" id="SSF52058">
    <property type="entry name" value="L domain-like"/>
    <property type="match status" value="1"/>
</dbReference>
<dbReference type="InterPro" id="IPR055414">
    <property type="entry name" value="LRR_R13L4/SHOC2-like"/>
</dbReference>
<keyword evidence="4" id="KW-0547">Nucleotide-binding</keyword>
<evidence type="ECO:0000256" key="5">
    <source>
        <dbReference type="ARBA" id="ARBA00022821"/>
    </source>
</evidence>
<dbReference type="GO" id="GO:0042742">
    <property type="term" value="P:defense response to bacterium"/>
    <property type="evidence" value="ECO:0007669"/>
    <property type="project" value="UniProtKB-ARBA"/>
</dbReference>
<evidence type="ECO:0000256" key="6">
    <source>
        <dbReference type="ARBA" id="ARBA00023054"/>
    </source>
</evidence>
<keyword evidence="12" id="KW-1185">Reference proteome</keyword>